<proteinExistence type="inferred from homology"/>
<keyword evidence="3" id="KW-0812">Transmembrane</keyword>
<evidence type="ECO:0000313" key="5">
    <source>
        <dbReference type="Proteomes" id="UP000094385"/>
    </source>
</evidence>
<dbReference type="InterPro" id="IPR051706">
    <property type="entry name" value="Glycosyltransferase_domain"/>
</dbReference>
<dbReference type="OrthoDB" id="409543at2759"/>
<protein>
    <recommendedName>
        <fullName evidence="6">Glycosyltransferase family 32 protein</fullName>
    </recommendedName>
</protein>
<dbReference type="GO" id="GO:0051999">
    <property type="term" value="P:mannosyl-inositol phosphorylceramide biosynthetic process"/>
    <property type="evidence" value="ECO:0007669"/>
    <property type="project" value="TreeGrafter"/>
</dbReference>
<dbReference type="InterPro" id="IPR029044">
    <property type="entry name" value="Nucleotide-diphossugar_trans"/>
</dbReference>
<dbReference type="PANTHER" id="PTHR32385">
    <property type="entry name" value="MANNOSYL PHOSPHORYLINOSITOL CERAMIDE SYNTHASE"/>
    <property type="match status" value="1"/>
</dbReference>
<evidence type="ECO:0008006" key="6">
    <source>
        <dbReference type="Google" id="ProtNLM"/>
    </source>
</evidence>
<keyword evidence="2" id="KW-0808">Transferase</keyword>
<feature type="transmembrane region" description="Helical" evidence="3">
    <location>
        <begin position="12"/>
        <end position="32"/>
    </location>
</feature>
<evidence type="ECO:0000313" key="4">
    <source>
        <dbReference type="EMBL" id="ODQ68983.1"/>
    </source>
</evidence>
<evidence type="ECO:0000256" key="3">
    <source>
        <dbReference type="SAM" id="Phobius"/>
    </source>
</evidence>
<dbReference type="Proteomes" id="UP000094385">
    <property type="component" value="Unassembled WGS sequence"/>
</dbReference>
<dbReference type="PANTHER" id="PTHR32385:SF23">
    <property type="entry name" value="NUCLEOTIDE-DIPHOSPHO-SUGAR TRANSFERASE"/>
    <property type="match status" value="1"/>
</dbReference>
<dbReference type="EMBL" id="KV454306">
    <property type="protein sequence ID" value="ODQ68983.1"/>
    <property type="molecule type" value="Genomic_DNA"/>
</dbReference>
<organism evidence="4 5">
    <name type="scientific">Lipomyces starkeyi NRRL Y-11557</name>
    <dbReference type="NCBI Taxonomy" id="675824"/>
    <lineage>
        <taxon>Eukaryota</taxon>
        <taxon>Fungi</taxon>
        <taxon>Dikarya</taxon>
        <taxon>Ascomycota</taxon>
        <taxon>Saccharomycotina</taxon>
        <taxon>Lipomycetes</taxon>
        <taxon>Lipomycetales</taxon>
        <taxon>Lipomycetaceae</taxon>
        <taxon>Lipomyces</taxon>
    </lineage>
</organism>
<keyword evidence="5" id="KW-1185">Reference proteome</keyword>
<gene>
    <name evidence="4" type="ORF">LIPSTDRAFT_7221</name>
</gene>
<dbReference type="AlphaFoldDB" id="A0A1E3PU94"/>
<sequence>MILSSVSSPLRRVVGVTIVVVLIGALVILSIASNSFDHHSQAAQLPTPNVLSSPLAKNFGVVPKLIHQSWTSTDLPAKFEVWSRTCREQNPDWQWVLWTDEDNLNLVKKYFPWFLEYYEKLPGEIYRADLVRNMYMYLYGGMYADLDVECLRPANELFKTYNVSTVPYSSTYDGSYHSSSKAPDERKAFFGRMGTDDGFDHSIPNAWMAATPGHPFFLLSLEGVIEKLNQGDPAKVKAEALTGPIALRRRINLYREKYTDSDELDQKLSTSPMADVFGPQNRMKHSVEVLPFWNVYPYSWDRDGNAFTSLCSVNSPEYDRERCKLVIAADHWGSYFITYWSHTWSAKGHNSDNLKNIQGGAAP</sequence>
<name>A0A1E3PU94_LIPST</name>
<dbReference type="GO" id="GO:0016020">
    <property type="term" value="C:membrane"/>
    <property type="evidence" value="ECO:0007669"/>
    <property type="project" value="GOC"/>
</dbReference>
<dbReference type="SUPFAM" id="SSF53448">
    <property type="entry name" value="Nucleotide-diphospho-sugar transferases"/>
    <property type="match status" value="1"/>
</dbReference>
<accession>A0A1E3PU94</accession>
<keyword evidence="3" id="KW-1133">Transmembrane helix</keyword>
<reference evidence="4 5" key="1">
    <citation type="journal article" date="2016" name="Proc. Natl. Acad. Sci. U.S.A.">
        <title>Comparative genomics of biotechnologically important yeasts.</title>
        <authorList>
            <person name="Riley R."/>
            <person name="Haridas S."/>
            <person name="Wolfe K.H."/>
            <person name="Lopes M.R."/>
            <person name="Hittinger C.T."/>
            <person name="Goeker M."/>
            <person name="Salamov A.A."/>
            <person name="Wisecaver J.H."/>
            <person name="Long T.M."/>
            <person name="Calvey C.H."/>
            <person name="Aerts A.L."/>
            <person name="Barry K.W."/>
            <person name="Choi C."/>
            <person name="Clum A."/>
            <person name="Coughlan A.Y."/>
            <person name="Deshpande S."/>
            <person name="Douglass A.P."/>
            <person name="Hanson S.J."/>
            <person name="Klenk H.-P."/>
            <person name="LaButti K.M."/>
            <person name="Lapidus A."/>
            <person name="Lindquist E.A."/>
            <person name="Lipzen A.M."/>
            <person name="Meier-Kolthoff J.P."/>
            <person name="Ohm R.A."/>
            <person name="Otillar R.P."/>
            <person name="Pangilinan J.L."/>
            <person name="Peng Y."/>
            <person name="Rokas A."/>
            <person name="Rosa C.A."/>
            <person name="Scheuner C."/>
            <person name="Sibirny A.A."/>
            <person name="Slot J.C."/>
            <person name="Stielow J.B."/>
            <person name="Sun H."/>
            <person name="Kurtzman C.P."/>
            <person name="Blackwell M."/>
            <person name="Grigoriev I.V."/>
            <person name="Jeffries T.W."/>
        </authorList>
    </citation>
    <scope>NUCLEOTIDE SEQUENCE [LARGE SCALE GENOMIC DNA]</scope>
    <source>
        <strain evidence="4 5">NRRL Y-11557</strain>
    </source>
</reference>
<comment type="similarity">
    <text evidence="1">Belongs to the glycosyltransferase 32 family.</text>
</comment>
<dbReference type="InterPro" id="IPR007577">
    <property type="entry name" value="GlycoTrfase_DXD_sugar-bd_CS"/>
</dbReference>
<dbReference type="GO" id="GO:0000030">
    <property type="term" value="F:mannosyltransferase activity"/>
    <property type="evidence" value="ECO:0007669"/>
    <property type="project" value="TreeGrafter"/>
</dbReference>
<evidence type="ECO:0000256" key="2">
    <source>
        <dbReference type="ARBA" id="ARBA00022679"/>
    </source>
</evidence>
<dbReference type="Gene3D" id="3.90.550.20">
    <property type="match status" value="1"/>
</dbReference>
<evidence type="ECO:0000256" key="1">
    <source>
        <dbReference type="ARBA" id="ARBA00009003"/>
    </source>
</evidence>
<keyword evidence="3" id="KW-0472">Membrane</keyword>
<dbReference type="Pfam" id="PF04488">
    <property type="entry name" value="Gly_transf_sug"/>
    <property type="match status" value="1"/>
</dbReference>